<dbReference type="RefSeq" id="WP_214296706.1">
    <property type="nucleotide sequence ID" value="NZ_JAHDYS010000003.1"/>
</dbReference>
<organism evidence="1 2">
    <name type="scientific">Pelotalea chapellei</name>
    <dbReference type="NCBI Taxonomy" id="44671"/>
    <lineage>
        <taxon>Bacteria</taxon>
        <taxon>Pseudomonadati</taxon>
        <taxon>Thermodesulfobacteriota</taxon>
        <taxon>Desulfuromonadia</taxon>
        <taxon>Geobacterales</taxon>
        <taxon>Geobacteraceae</taxon>
        <taxon>Pelotalea</taxon>
    </lineage>
</organism>
<name>A0ABS5U5Q1_9BACT</name>
<sequence length="130" mass="15553">MKKPLPHFACYPGDFFADPRFNRLPGEVRGTWCQLVFLMWHQGHETQLADDDEEICLYLNLDMEVWLEHRNELERVKLLRVDTQMRRLYNNRLEREYRIADSKCQTQRSKAIKRWHPDGENAESMLDSGG</sequence>
<dbReference type="EMBL" id="JAHDYS010000003">
    <property type="protein sequence ID" value="MBT1070995.1"/>
    <property type="molecule type" value="Genomic_DNA"/>
</dbReference>
<comment type="caution">
    <text evidence="1">The sequence shown here is derived from an EMBL/GenBank/DDBJ whole genome shotgun (WGS) entry which is preliminary data.</text>
</comment>
<evidence type="ECO:0000313" key="2">
    <source>
        <dbReference type="Proteomes" id="UP000784128"/>
    </source>
</evidence>
<reference evidence="1 2" key="1">
    <citation type="submission" date="2021-05" db="EMBL/GenBank/DDBJ databases">
        <title>The draft genome of Geobacter chapellei DSM 13688.</title>
        <authorList>
            <person name="Xu Z."/>
            <person name="Masuda Y."/>
            <person name="Itoh H."/>
            <person name="Senoo K."/>
        </authorList>
    </citation>
    <scope>NUCLEOTIDE SEQUENCE [LARGE SCALE GENOMIC DNA]</scope>
    <source>
        <strain evidence="1 2">DSM 13688</strain>
    </source>
</reference>
<evidence type="ECO:0000313" key="1">
    <source>
        <dbReference type="EMBL" id="MBT1070995.1"/>
    </source>
</evidence>
<dbReference type="Proteomes" id="UP000784128">
    <property type="component" value="Unassembled WGS sequence"/>
</dbReference>
<keyword evidence="2" id="KW-1185">Reference proteome</keyword>
<gene>
    <name evidence="1" type="ORF">KJB30_04305</name>
</gene>
<protein>
    <submittedName>
        <fullName evidence="1">Uncharacterized protein</fullName>
    </submittedName>
</protein>
<accession>A0ABS5U5Q1</accession>
<proteinExistence type="predicted"/>